<proteinExistence type="predicted"/>
<sequence length="160" mass="18372">MENLLGQIYCWFQSFYGQDLSYYLWGYDPGTEAYTNPNIYNLVGLITLVGSLVLVVVFYYIINHPRLCKWWSWLITLGINAVIALFVGYGIVMSKYVNGYIHDTLMYQRDADGNIISILIGESNCWGFGIANMFVAMIAFVLLSFMLKWWSSSAKHVPFL</sequence>
<reference evidence="2 3" key="1">
    <citation type="journal article" date="2019" name="Nat. Med.">
        <title>A library of human gut bacterial isolates paired with longitudinal multiomics data enables mechanistic microbiome research.</title>
        <authorList>
            <person name="Poyet M."/>
            <person name="Groussin M."/>
            <person name="Gibbons S.M."/>
            <person name="Avila-Pacheco J."/>
            <person name="Jiang X."/>
            <person name="Kearney S.M."/>
            <person name="Perrotta A.R."/>
            <person name="Berdy B."/>
            <person name="Zhao S."/>
            <person name="Lieberman T.D."/>
            <person name="Swanson P.K."/>
            <person name="Smith M."/>
            <person name="Roesemann S."/>
            <person name="Alexander J.E."/>
            <person name="Rich S.A."/>
            <person name="Livny J."/>
            <person name="Vlamakis H."/>
            <person name="Clish C."/>
            <person name="Bullock K."/>
            <person name="Deik A."/>
            <person name="Scott J."/>
            <person name="Pierce K.A."/>
            <person name="Xavier R.J."/>
            <person name="Alm E.J."/>
        </authorList>
    </citation>
    <scope>NUCLEOTIDE SEQUENCE [LARGE SCALE GENOMIC DNA]</scope>
    <source>
        <strain evidence="2 3">BIOML-A25</strain>
    </source>
</reference>
<protein>
    <submittedName>
        <fullName evidence="2">Uncharacterized protein</fullName>
    </submittedName>
</protein>
<organism evidence="2 3">
    <name type="scientific">Bacteroides caccae</name>
    <dbReference type="NCBI Taxonomy" id="47678"/>
    <lineage>
        <taxon>Bacteria</taxon>
        <taxon>Pseudomonadati</taxon>
        <taxon>Bacteroidota</taxon>
        <taxon>Bacteroidia</taxon>
        <taxon>Bacteroidales</taxon>
        <taxon>Bacteroidaceae</taxon>
        <taxon>Bacteroides</taxon>
    </lineage>
</organism>
<name>A0A6H9Q8S2_9BACE</name>
<feature type="transmembrane region" description="Helical" evidence="1">
    <location>
        <begin position="126"/>
        <end position="147"/>
    </location>
</feature>
<keyword evidence="1" id="KW-0812">Transmembrane</keyword>
<keyword evidence="1" id="KW-0472">Membrane</keyword>
<keyword evidence="1" id="KW-1133">Transmembrane helix</keyword>
<dbReference type="EMBL" id="VVYJ01000013">
    <property type="protein sequence ID" value="KAA5472763.1"/>
    <property type="molecule type" value="Genomic_DNA"/>
</dbReference>
<accession>A0A6H9Q8S2</accession>
<evidence type="ECO:0000313" key="2">
    <source>
        <dbReference type="EMBL" id="KAA5472763.1"/>
    </source>
</evidence>
<feature type="transmembrane region" description="Helical" evidence="1">
    <location>
        <begin position="39"/>
        <end position="61"/>
    </location>
</feature>
<dbReference type="AlphaFoldDB" id="A0A6H9Q8S2"/>
<feature type="transmembrane region" description="Helical" evidence="1">
    <location>
        <begin position="73"/>
        <end position="92"/>
    </location>
</feature>
<dbReference type="RefSeq" id="WP_008764250.1">
    <property type="nucleotide sequence ID" value="NZ_RCXH01000014.1"/>
</dbReference>
<gene>
    <name evidence="2" type="ORF">F2Y39_18590</name>
</gene>
<comment type="caution">
    <text evidence="2">The sequence shown here is derived from an EMBL/GenBank/DDBJ whole genome shotgun (WGS) entry which is preliminary data.</text>
</comment>
<evidence type="ECO:0000313" key="3">
    <source>
        <dbReference type="Proteomes" id="UP000427825"/>
    </source>
</evidence>
<evidence type="ECO:0000256" key="1">
    <source>
        <dbReference type="SAM" id="Phobius"/>
    </source>
</evidence>
<dbReference type="Proteomes" id="UP000427825">
    <property type="component" value="Unassembled WGS sequence"/>
</dbReference>